<dbReference type="AlphaFoldDB" id="A0A369TDK8"/>
<name>A0A369TDK8_9PROT</name>
<dbReference type="EMBL" id="QPMH01000016">
    <property type="protein sequence ID" value="RDD61006.1"/>
    <property type="molecule type" value="Genomic_DNA"/>
</dbReference>
<feature type="compositionally biased region" description="Acidic residues" evidence="1">
    <location>
        <begin position="98"/>
        <end position="114"/>
    </location>
</feature>
<reference evidence="2 3" key="1">
    <citation type="submission" date="2018-07" db="EMBL/GenBank/DDBJ databases">
        <title>Venubactetium sediminum gen. nov., sp. nov., isolated from a marine solar saltern.</title>
        <authorList>
            <person name="Wang S."/>
        </authorList>
    </citation>
    <scope>NUCLEOTIDE SEQUENCE [LARGE SCALE GENOMIC DNA]</scope>
    <source>
        <strain evidence="2 3">WD2A32</strain>
    </source>
</reference>
<proteinExistence type="predicted"/>
<sequence>MSEEYESLPLEDFINALSSQLDRAQAALTLKAASTHLTFAVKELNLQLRTQVEAEGSVVKIRPAAPGEREASILNIAFTTVTRPMLEEHRLTMQPAEPEPEMEVEGEAPAEEEDPLKQHFSEEERRRLEWVGITNADQLRRLLPQRDPRTIERVANIPAFRLRQAMMQERRPVVRRIVRDDEPPAPRARNGDGEPRGEGPADRLRLRLEGRNLRREAVRGVRVDGESVPLVHAGDRALIVDAPQAAGNSEGRVDVDLADGGSLSFAYDPQILALGAGITVHPAYSGAKP</sequence>
<comment type="caution">
    <text evidence="2">The sequence shown here is derived from an EMBL/GenBank/DDBJ whole genome shotgun (WGS) entry which is preliminary data.</text>
</comment>
<keyword evidence="3" id="KW-1185">Reference proteome</keyword>
<dbReference type="RefSeq" id="WP_114583009.1">
    <property type="nucleotide sequence ID" value="NZ_QPMH01000016.1"/>
</dbReference>
<evidence type="ECO:0000256" key="1">
    <source>
        <dbReference type="SAM" id="MobiDB-lite"/>
    </source>
</evidence>
<protein>
    <submittedName>
        <fullName evidence="2">Uncharacterized protein</fullName>
    </submittedName>
</protein>
<evidence type="ECO:0000313" key="2">
    <source>
        <dbReference type="EMBL" id="RDD61006.1"/>
    </source>
</evidence>
<gene>
    <name evidence="2" type="ORF">DRB17_14870</name>
</gene>
<organism evidence="2 3">
    <name type="scientific">Ferruginivarius sediminum</name>
    <dbReference type="NCBI Taxonomy" id="2661937"/>
    <lineage>
        <taxon>Bacteria</taxon>
        <taxon>Pseudomonadati</taxon>
        <taxon>Pseudomonadota</taxon>
        <taxon>Alphaproteobacteria</taxon>
        <taxon>Rhodospirillales</taxon>
        <taxon>Rhodospirillaceae</taxon>
        <taxon>Ferruginivarius</taxon>
    </lineage>
</organism>
<feature type="region of interest" description="Disordered" evidence="1">
    <location>
        <begin position="94"/>
        <end position="115"/>
    </location>
</feature>
<accession>A0A369TDK8</accession>
<feature type="region of interest" description="Disordered" evidence="1">
    <location>
        <begin position="173"/>
        <end position="201"/>
    </location>
</feature>
<dbReference type="Proteomes" id="UP000253941">
    <property type="component" value="Unassembled WGS sequence"/>
</dbReference>
<evidence type="ECO:0000313" key="3">
    <source>
        <dbReference type="Proteomes" id="UP000253941"/>
    </source>
</evidence>